<accession>A0A5C5Y4L7</accession>
<evidence type="ECO:0000256" key="1">
    <source>
        <dbReference type="SAM" id="Coils"/>
    </source>
</evidence>
<comment type="caution">
    <text evidence="3">The sequence shown here is derived from an EMBL/GenBank/DDBJ whole genome shotgun (WGS) entry which is preliminary data.</text>
</comment>
<name>A0A5C5Y4L7_9PLAN</name>
<gene>
    <name evidence="3" type="ORF">Pan14r_29930</name>
</gene>
<protein>
    <recommendedName>
        <fullName evidence="5">TIGR03545 family protein</fullName>
    </recommendedName>
</protein>
<organism evidence="3 4">
    <name type="scientific">Crateriforma conspicua</name>
    <dbReference type="NCBI Taxonomy" id="2527996"/>
    <lineage>
        <taxon>Bacteria</taxon>
        <taxon>Pseudomonadati</taxon>
        <taxon>Planctomycetota</taxon>
        <taxon>Planctomycetia</taxon>
        <taxon>Planctomycetales</taxon>
        <taxon>Planctomycetaceae</taxon>
        <taxon>Crateriforma</taxon>
    </lineage>
</organism>
<feature type="transmembrane region" description="Helical" evidence="2">
    <location>
        <begin position="7"/>
        <end position="25"/>
    </location>
</feature>
<proteinExistence type="predicted"/>
<dbReference type="AlphaFoldDB" id="A0A5C5Y4L7"/>
<evidence type="ECO:0000313" key="3">
    <source>
        <dbReference type="EMBL" id="TWT70686.1"/>
    </source>
</evidence>
<keyword evidence="2" id="KW-0812">Transmembrane</keyword>
<keyword evidence="2" id="KW-1133">Transmembrane helix</keyword>
<evidence type="ECO:0000313" key="4">
    <source>
        <dbReference type="Proteomes" id="UP000317238"/>
    </source>
</evidence>
<keyword evidence="4" id="KW-1185">Reference proteome</keyword>
<feature type="coiled-coil region" evidence="1">
    <location>
        <begin position="541"/>
        <end position="572"/>
    </location>
</feature>
<dbReference type="Proteomes" id="UP000317238">
    <property type="component" value="Unassembled WGS sequence"/>
</dbReference>
<dbReference type="EMBL" id="SJPL01000001">
    <property type="protein sequence ID" value="TWT70686.1"/>
    <property type="molecule type" value="Genomic_DNA"/>
</dbReference>
<dbReference type="InterPro" id="IPR019934">
    <property type="entry name" value="CHP03545"/>
</dbReference>
<dbReference type="RefSeq" id="WP_146439443.1">
    <property type="nucleotide sequence ID" value="NZ_SJPL01000001.1"/>
</dbReference>
<sequence length="586" mass="65909">MIRWQFVFTRLFIVVLILFLIRWGLGPVAKYVTVRGLETVTGAKVEIDHAQIGMFPPRVRYQDVRIADPRSDKSMRDAFRADTIDLVIDGNALLHRRFVASSGRITGITIGEARQTSGHFDQVEPETVDDSPSMMGQLLSGLTGKTQQFADDFTGDLETIRRGEQIRDQWQSDYNALMVRAENLEGQIRSIRDKARDLMSGDELYNKLRDTSELPRLLEQAMNVREELVQVRDQIDSMPSRVRTDWTALQQAKQMDMELIDSYVPGNLSESKNFGIDLIANSIRQEIQTVRDYFEGGKTIADYTVLAPESERSRGRYFDLRGDNPPPVTLVRQCEVSGLMRADGNSYEMTGVVTNITPDPQLLDEPTKARLQLDGPELVNVEIVRDRRGGNDLDMLTVHWPSARAKPIEMGSGDDVRLTVTGGDRELWVQISDDAGQLTGRVVSKQLGVNVGLDVDPSAAETALVSSMRQSLSEVDRIEVDANFTGTWNDLAFDVSSNLSNVLNRAVRDAVSLQVAESKKELTQKVDAEYLKQTQGLNQWLATHQNEANELMRKADESIAEITNKIAEKTDRFADSIWNQIESRLR</sequence>
<feature type="coiled-coil region" evidence="1">
    <location>
        <begin position="167"/>
        <end position="234"/>
    </location>
</feature>
<evidence type="ECO:0000256" key="2">
    <source>
        <dbReference type="SAM" id="Phobius"/>
    </source>
</evidence>
<reference evidence="3 4" key="1">
    <citation type="submission" date="2019-02" db="EMBL/GenBank/DDBJ databases">
        <title>Deep-cultivation of Planctomycetes and their phenomic and genomic characterization uncovers novel biology.</title>
        <authorList>
            <person name="Wiegand S."/>
            <person name="Jogler M."/>
            <person name="Boedeker C."/>
            <person name="Pinto D."/>
            <person name="Vollmers J."/>
            <person name="Rivas-Marin E."/>
            <person name="Kohn T."/>
            <person name="Peeters S.H."/>
            <person name="Heuer A."/>
            <person name="Rast P."/>
            <person name="Oberbeckmann S."/>
            <person name="Bunk B."/>
            <person name="Jeske O."/>
            <person name="Meyerdierks A."/>
            <person name="Storesund J.E."/>
            <person name="Kallscheuer N."/>
            <person name="Luecker S."/>
            <person name="Lage O.M."/>
            <person name="Pohl T."/>
            <person name="Merkel B.J."/>
            <person name="Hornburger P."/>
            <person name="Mueller R.-W."/>
            <person name="Bruemmer F."/>
            <person name="Labrenz M."/>
            <person name="Spormann A.M."/>
            <person name="Op Den Camp H."/>
            <person name="Overmann J."/>
            <person name="Amann R."/>
            <person name="Jetten M.S.M."/>
            <person name="Mascher T."/>
            <person name="Medema M.H."/>
            <person name="Devos D.P."/>
            <person name="Kaster A.-K."/>
            <person name="Ovreas L."/>
            <person name="Rohde M."/>
            <person name="Galperin M.Y."/>
            <person name="Jogler C."/>
        </authorList>
    </citation>
    <scope>NUCLEOTIDE SEQUENCE [LARGE SCALE GENOMIC DNA]</scope>
    <source>
        <strain evidence="3 4">Pan14r</strain>
    </source>
</reference>
<dbReference type="NCBIfam" id="TIGR03545">
    <property type="entry name" value="TIGR03545 family protein"/>
    <property type="match status" value="1"/>
</dbReference>
<evidence type="ECO:0008006" key="5">
    <source>
        <dbReference type="Google" id="ProtNLM"/>
    </source>
</evidence>
<dbReference type="OrthoDB" id="226892at2"/>
<keyword evidence="1" id="KW-0175">Coiled coil</keyword>
<keyword evidence="2" id="KW-0472">Membrane</keyword>